<feature type="region of interest" description="Disordered" evidence="1">
    <location>
        <begin position="68"/>
        <end position="90"/>
    </location>
</feature>
<name>A0A8H5B6B0_9AGAR</name>
<feature type="compositionally biased region" description="Polar residues" evidence="1">
    <location>
        <begin position="108"/>
        <end position="118"/>
    </location>
</feature>
<evidence type="ECO:0000256" key="1">
    <source>
        <dbReference type="SAM" id="MobiDB-lite"/>
    </source>
</evidence>
<dbReference type="AlphaFoldDB" id="A0A8H5B6B0"/>
<dbReference type="Proteomes" id="UP000541558">
    <property type="component" value="Unassembled WGS sequence"/>
</dbReference>
<gene>
    <name evidence="2" type="ORF">D9611_003905</name>
</gene>
<organism evidence="2 3">
    <name type="scientific">Ephemerocybe angulata</name>
    <dbReference type="NCBI Taxonomy" id="980116"/>
    <lineage>
        <taxon>Eukaryota</taxon>
        <taxon>Fungi</taxon>
        <taxon>Dikarya</taxon>
        <taxon>Basidiomycota</taxon>
        <taxon>Agaricomycotina</taxon>
        <taxon>Agaricomycetes</taxon>
        <taxon>Agaricomycetidae</taxon>
        <taxon>Agaricales</taxon>
        <taxon>Agaricineae</taxon>
        <taxon>Psathyrellaceae</taxon>
        <taxon>Ephemerocybe</taxon>
    </lineage>
</organism>
<reference evidence="2 3" key="1">
    <citation type="journal article" date="2020" name="ISME J.">
        <title>Uncovering the hidden diversity of litter-decomposition mechanisms in mushroom-forming fungi.</title>
        <authorList>
            <person name="Floudas D."/>
            <person name="Bentzer J."/>
            <person name="Ahren D."/>
            <person name="Johansson T."/>
            <person name="Persson P."/>
            <person name="Tunlid A."/>
        </authorList>
    </citation>
    <scope>NUCLEOTIDE SEQUENCE [LARGE SCALE GENOMIC DNA]</scope>
    <source>
        <strain evidence="2 3">CBS 175.51</strain>
    </source>
</reference>
<feature type="region of interest" description="Disordered" evidence="1">
    <location>
        <begin position="445"/>
        <end position="532"/>
    </location>
</feature>
<evidence type="ECO:0000313" key="2">
    <source>
        <dbReference type="EMBL" id="KAF5317355.1"/>
    </source>
</evidence>
<feature type="region of interest" description="Disordered" evidence="1">
    <location>
        <begin position="103"/>
        <end position="122"/>
    </location>
</feature>
<protein>
    <submittedName>
        <fullName evidence="2">Uncharacterized protein</fullName>
    </submittedName>
</protein>
<accession>A0A8H5B6B0</accession>
<feature type="compositionally biased region" description="Pro residues" evidence="1">
    <location>
        <begin position="521"/>
        <end position="532"/>
    </location>
</feature>
<dbReference type="EMBL" id="JAACJK010000219">
    <property type="protein sequence ID" value="KAF5317355.1"/>
    <property type="molecule type" value="Genomic_DNA"/>
</dbReference>
<proteinExistence type="predicted"/>
<feature type="compositionally biased region" description="Low complexity" evidence="1">
    <location>
        <begin position="501"/>
        <end position="514"/>
    </location>
</feature>
<feature type="compositionally biased region" description="Acidic residues" evidence="1">
    <location>
        <begin position="456"/>
        <end position="465"/>
    </location>
</feature>
<sequence>MANWTRLFYSSSATQVVAVTAKAGDDLQGGADVVEVSETVTTEYSPELEQNVGSPPLLALSRVRTTTVVSEQNKSAQGDHTKERPSLTSEPARRFSFKRISFSRKSPNSDNIPALSTLQEHDKRGHALEAAEKRQKEKEKLTKSALRAKKNALRVRMLITGEPTGSLPAVSPVVAKPQLNKIKSQLSEPKTANKLILELRRLPATSASGGSQSSKSNHDAPIHAVCLEFTEAEEEKVHFMRLSTSQGESGSIGNGEVATTAFPSFLSAPVDQLSSLLNDMHVVELMRSPDLGLGQPGDGEGVLAGAVPTPETVIRGVKEITPQLMALGYATGRAITPDHTGIYPPTDRISVLTYWWGLEVLLPPPTIDYLSRVQSITSAVVNFLSAMALVNNGVREILPFVRYIAQFIEFEFNTIKGQNRGKGVVCAATWIMPAALIPRPWDFPEGPPPPAVVPEEPAEEGEGEEVLPPLPPKPKSPAKKKSSAPSLPKPRPVSSILDIVSKPTSPLLSTESSPRVSQAATPPPPPLVPAQA</sequence>
<comment type="caution">
    <text evidence="2">The sequence shown here is derived from an EMBL/GenBank/DDBJ whole genome shotgun (WGS) entry which is preliminary data.</text>
</comment>
<dbReference type="OrthoDB" id="2434934at2759"/>
<evidence type="ECO:0000313" key="3">
    <source>
        <dbReference type="Proteomes" id="UP000541558"/>
    </source>
</evidence>
<keyword evidence="3" id="KW-1185">Reference proteome</keyword>